<evidence type="ECO:0000256" key="1">
    <source>
        <dbReference type="SAM" id="MobiDB-lite"/>
    </source>
</evidence>
<dbReference type="Pfam" id="PF03640">
    <property type="entry name" value="Lipoprotein_15"/>
    <property type="match status" value="2"/>
</dbReference>
<dbReference type="GO" id="GO:0043448">
    <property type="term" value="P:alkane catabolic process"/>
    <property type="evidence" value="ECO:0007669"/>
    <property type="project" value="TreeGrafter"/>
</dbReference>
<dbReference type="PANTHER" id="PTHR39335:SF1">
    <property type="entry name" value="BLL4220 PROTEIN"/>
    <property type="match status" value="1"/>
</dbReference>
<evidence type="ECO:0000256" key="2">
    <source>
        <dbReference type="SAM" id="SignalP"/>
    </source>
</evidence>
<dbReference type="STRING" id="1121942.SAMN02745148_02418"/>
<protein>
    <submittedName>
        <fullName evidence="3">Predicted lipoprotein with conserved Yx(FWY)xxD motif</fullName>
    </submittedName>
</protein>
<feature type="region of interest" description="Disordered" evidence="1">
    <location>
        <begin position="153"/>
        <end position="172"/>
    </location>
</feature>
<dbReference type="EMBL" id="FQUJ01000010">
    <property type="protein sequence ID" value="SHF35928.1"/>
    <property type="molecule type" value="Genomic_DNA"/>
</dbReference>
<gene>
    <name evidence="3" type="ORF">SAMN02745148_02418</name>
</gene>
<sequence length="172" mass="18474">MMSSPRPASRRYLAPGITAALLLSIAASASAQSATRNAAPMISEQEPYGRYVTDREGHSLYLFEQDEPGSGISTCTDACANAWPPYVTDESPEAGEGIDASKLGTIERDGGTKQVTYAGWPLYYFNGDKQPGDALGQDVQHLGAEWYLVSPEGQMIHQGGRTEADGENQDNQ</sequence>
<dbReference type="Proteomes" id="UP000184346">
    <property type="component" value="Unassembled WGS sequence"/>
</dbReference>
<feature type="chain" id="PRO_5013268356" evidence="2">
    <location>
        <begin position="32"/>
        <end position="172"/>
    </location>
</feature>
<proteinExistence type="predicted"/>
<keyword evidence="2" id="KW-0732">Signal</keyword>
<dbReference type="InterPro" id="IPR005297">
    <property type="entry name" value="Lipoprotein_repeat"/>
</dbReference>
<dbReference type="PANTHER" id="PTHR39335">
    <property type="entry name" value="BLL4220 PROTEIN"/>
    <property type="match status" value="1"/>
</dbReference>
<name>A0A1M5B0B5_9GAMM</name>
<keyword evidence="3" id="KW-0449">Lipoprotein</keyword>
<dbReference type="RefSeq" id="WP_072823174.1">
    <property type="nucleotide sequence ID" value="NZ_FQUJ01000010.1"/>
</dbReference>
<evidence type="ECO:0000313" key="3">
    <source>
        <dbReference type="EMBL" id="SHF35928.1"/>
    </source>
</evidence>
<dbReference type="AlphaFoldDB" id="A0A1M5B0B5"/>
<evidence type="ECO:0000313" key="4">
    <source>
        <dbReference type="Proteomes" id="UP000184346"/>
    </source>
</evidence>
<feature type="signal peptide" evidence="2">
    <location>
        <begin position="1"/>
        <end position="31"/>
    </location>
</feature>
<reference evidence="3 4" key="1">
    <citation type="submission" date="2016-11" db="EMBL/GenBank/DDBJ databases">
        <authorList>
            <person name="Jaros S."/>
            <person name="Januszkiewicz K."/>
            <person name="Wedrychowicz H."/>
        </authorList>
    </citation>
    <scope>NUCLEOTIDE SEQUENCE [LARGE SCALE GENOMIC DNA]</scope>
    <source>
        <strain evidence="3 4">DSM 19980</strain>
    </source>
</reference>
<keyword evidence="4" id="KW-1185">Reference proteome</keyword>
<organism evidence="3 4">
    <name type="scientific">Modicisalibacter ilicicola DSM 19980</name>
    <dbReference type="NCBI Taxonomy" id="1121942"/>
    <lineage>
        <taxon>Bacteria</taxon>
        <taxon>Pseudomonadati</taxon>
        <taxon>Pseudomonadota</taxon>
        <taxon>Gammaproteobacteria</taxon>
        <taxon>Oceanospirillales</taxon>
        <taxon>Halomonadaceae</taxon>
        <taxon>Modicisalibacter</taxon>
    </lineage>
</organism>
<accession>A0A1M5B0B5</accession>